<dbReference type="Proteomes" id="UP001596137">
    <property type="component" value="Unassembled WGS sequence"/>
</dbReference>
<evidence type="ECO:0000313" key="2">
    <source>
        <dbReference type="EMBL" id="MFC6085054.1"/>
    </source>
</evidence>
<protein>
    <recommendedName>
        <fullName evidence="4">Secreted protein</fullName>
    </recommendedName>
</protein>
<evidence type="ECO:0000256" key="1">
    <source>
        <dbReference type="SAM" id="SignalP"/>
    </source>
</evidence>
<organism evidence="2 3">
    <name type="scientific">Sphaerisporangium aureirubrum</name>
    <dbReference type="NCBI Taxonomy" id="1544736"/>
    <lineage>
        <taxon>Bacteria</taxon>
        <taxon>Bacillati</taxon>
        <taxon>Actinomycetota</taxon>
        <taxon>Actinomycetes</taxon>
        <taxon>Streptosporangiales</taxon>
        <taxon>Streptosporangiaceae</taxon>
        <taxon>Sphaerisporangium</taxon>
    </lineage>
</organism>
<sequence length="124" mass="12883">MRKRIGALLGGVALVGAGVLGLAQPAAAATAEPAICAQGGRHFVKVVGLPGTPQYTVVGYANCEPADGKYHSFEVDRLGSQGEVTGRTTFCVADGQQVIFGWGWQWGQLSPVREADTCTRPPVG</sequence>
<proteinExistence type="predicted"/>
<dbReference type="RefSeq" id="WP_380758775.1">
    <property type="nucleotide sequence ID" value="NZ_JBHSRF010000054.1"/>
</dbReference>
<keyword evidence="3" id="KW-1185">Reference proteome</keyword>
<feature type="signal peptide" evidence="1">
    <location>
        <begin position="1"/>
        <end position="28"/>
    </location>
</feature>
<dbReference type="EMBL" id="JBHSRF010000054">
    <property type="protein sequence ID" value="MFC6085054.1"/>
    <property type="molecule type" value="Genomic_DNA"/>
</dbReference>
<gene>
    <name evidence="2" type="ORF">ACFP1K_28095</name>
</gene>
<comment type="caution">
    <text evidence="2">The sequence shown here is derived from an EMBL/GenBank/DDBJ whole genome shotgun (WGS) entry which is preliminary data.</text>
</comment>
<evidence type="ECO:0000313" key="3">
    <source>
        <dbReference type="Proteomes" id="UP001596137"/>
    </source>
</evidence>
<reference evidence="3" key="1">
    <citation type="journal article" date="2019" name="Int. J. Syst. Evol. Microbiol.">
        <title>The Global Catalogue of Microorganisms (GCM) 10K type strain sequencing project: providing services to taxonomists for standard genome sequencing and annotation.</title>
        <authorList>
            <consortium name="The Broad Institute Genomics Platform"/>
            <consortium name="The Broad Institute Genome Sequencing Center for Infectious Disease"/>
            <person name="Wu L."/>
            <person name="Ma J."/>
        </authorList>
    </citation>
    <scope>NUCLEOTIDE SEQUENCE [LARGE SCALE GENOMIC DNA]</scope>
    <source>
        <strain evidence="3">JCM 30346</strain>
    </source>
</reference>
<name>A0ABW1NNX8_9ACTN</name>
<accession>A0ABW1NNX8</accession>
<evidence type="ECO:0008006" key="4">
    <source>
        <dbReference type="Google" id="ProtNLM"/>
    </source>
</evidence>
<keyword evidence="1" id="KW-0732">Signal</keyword>
<feature type="chain" id="PRO_5045103212" description="Secreted protein" evidence="1">
    <location>
        <begin position="29"/>
        <end position="124"/>
    </location>
</feature>